<dbReference type="RefSeq" id="WP_259093174.1">
    <property type="nucleotide sequence ID" value="NZ_BAAAZC010000030.1"/>
</dbReference>
<proteinExistence type="predicted"/>
<name>A0ABP7QU45_9SPHI</name>
<evidence type="ECO:0000256" key="1">
    <source>
        <dbReference type="SAM" id="Phobius"/>
    </source>
</evidence>
<keyword evidence="1" id="KW-0472">Membrane</keyword>
<dbReference type="Proteomes" id="UP001500742">
    <property type="component" value="Unassembled WGS sequence"/>
</dbReference>
<evidence type="ECO:0000313" key="3">
    <source>
        <dbReference type="Proteomes" id="UP001500742"/>
    </source>
</evidence>
<reference evidence="3" key="1">
    <citation type="journal article" date="2019" name="Int. J. Syst. Evol. Microbiol.">
        <title>The Global Catalogue of Microorganisms (GCM) 10K type strain sequencing project: providing services to taxonomists for standard genome sequencing and annotation.</title>
        <authorList>
            <consortium name="The Broad Institute Genomics Platform"/>
            <consortium name="The Broad Institute Genome Sequencing Center for Infectious Disease"/>
            <person name="Wu L."/>
            <person name="Ma J."/>
        </authorList>
    </citation>
    <scope>NUCLEOTIDE SEQUENCE [LARGE SCALE GENOMIC DNA]</scope>
    <source>
        <strain evidence="3">JCM 16601</strain>
    </source>
</reference>
<protein>
    <submittedName>
        <fullName evidence="2">Uncharacterized protein</fullName>
    </submittedName>
</protein>
<sequence>MQQISPIIKLDVVLGYMANKQPPTHETSHKISKTVNIELNELQLILNKLIKDGYVDFEDEVLHDTAIISPSGKPAIRRSYIISFEGLFFFQNHGGYKSHAENNLSQQSRLEKLERQQRKNNERLTKLTFWIALASGVAAVYYIIEILIEIHTVFNNHGLYLIWDKIPVGKH</sequence>
<accession>A0ABP7QU45</accession>
<evidence type="ECO:0000313" key="2">
    <source>
        <dbReference type="EMBL" id="GAA3988151.1"/>
    </source>
</evidence>
<organism evidence="2 3">
    <name type="scientific">Mucilaginibacter dorajii</name>
    <dbReference type="NCBI Taxonomy" id="692994"/>
    <lineage>
        <taxon>Bacteria</taxon>
        <taxon>Pseudomonadati</taxon>
        <taxon>Bacteroidota</taxon>
        <taxon>Sphingobacteriia</taxon>
        <taxon>Sphingobacteriales</taxon>
        <taxon>Sphingobacteriaceae</taxon>
        <taxon>Mucilaginibacter</taxon>
    </lineage>
</organism>
<keyword evidence="1" id="KW-0812">Transmembrane</keyword>
<dbReference type="EMBL" id="BAAAZC010000030">
    <property type="protein sequence ID" value="GAA3988151.1"/>
    <property type="molecule type" value="Genomic_DNA"/>
</dbReference>
<gene>
    <name evidence="2" type="ORF">GCM10022210_46190</name>
</gene>
<feature type="transmembrane region" description="Helical" evidence="1">
    <location>
        <begin position="127"/>
        <end position="144"/>
    </location>
</feature>
<comment type="caution">
    <text evidence="2">The sequence shown here is derived from an EMBL/GenBank/DDBJ whole genome shotgun (WGS) entry which is preliminary data.</text>
</comment>
<keyword evidence="1" id="KW-1133">Transmembrane helix</keyword>
<keyword evidence="3" id="KW-1185">Reference proteome</keyword>